<comment type="caution">
    <text evidence="3">The sequence shown here is derived from an EMBL/GenBank/DDBJ whole genome shotgun (WGS) entry which is preliminary data.</text>
</comment>
<keyword evidence="4" id="KW-1185">Reference proteome</keyword>
<evidence type="ECO:0000259" key="2">
    <source>
        <dbReference type="Pfam" id="PF18862"/>
    </source>
</evidence>
<proteinExistence type="predicted"/>
<dbReference type="InterPro" id="IPR041229">
    <property type="entry name" value="HEPN_Apea"/>
</dbReference>
<reference evidence="3 4" key="1">
    <citation type="submission" date="2019-08" db="EMBL/GenBank/DDBJ databases">
        <title>Bradyrhizobium hipponensis sp. nov., a rhizobium isolated from a Lupinus angustifolius root nodule in Tunisia.</title>
        <authorList>
            <person name="Off K."/>
            <person name="Rejili M."/>
            <person name="Mars M."/>
            <person name="Brachmann A."/>
            <person name="Marin M."/>
        </authorList>
    </citation>
    <scope>NUCLEOTIDE SEQUENCE [LARGE SCALE GENOMIC DNA]</scope>
    <source>
        <strain evidence="3 4">CTAW11</strain>
    </source>
</reference>
<sequence length="490" mass="56119">MAVLEARGVFWWHDEPVPDVLLAPDAHVFGALKIDEVGRISLELDGYLANEHGPMAAIVTRQERHPEKRCIQGLLKDTSQRVLLLNLIRNGGQFNTNGISYERFSAMDCLVGNSAFLAGEAVPKIRELEVQLDGFEDWLRLGSIETVKRNSALSAKYKKPKDAVYAQNDGRLSINYHIAGEPFPGKHRTSVLSLKESASLVWKPKRPSLLEDLKTKYSLLEDLFILLTDSDYCLEWPIVSLNKDRHCKWYFLRHGSKQSAIAPKWHECWTNFVQLRSEFGSIWSNWQKKHGMFGAGFYLYLGTRRGLKLYEEHRFVNLIWGIEAFHRTKHSATISDRLAKKIERVIGQVSAPKDQKWLRERLSHAHEPALAQRMFDAFKTLPIGIEEGRLREFCNICAKLRNDISHFGRPQNVASSASFIDDLDKRSTALATLYHTLLLHEIGVDAKILRHWIYESFRSFPIKHSFVEVGLLDKSVLQPLNPKQIGEGRK</sequence>
<accession>A0A5S4WYN6</accession>
<dbReference type="Pfam" id="PF18862">
    <property type="entry name" value="ApeA_NTD1"/>
    <property type="match status" value="1"/>
</dbReference>
<dbReference type="Pfam" id="PF18739">
    <property type="entry name" value="HEPN_Apea"/>
    <property type="match status" value="1"/>
</dbReference>
<dbReference type="RefSeq" id="WP_148750633.1">
    <property type="nucleotide sequence ID" value="NZ_VSSR01000016.1"/>
</dbReference>
<name>A0A5S4WYN6_9BRAD</name>
<evidence type="ECO:0000313" key="3">
    <source>
        <dbReference type="EMBL" id="TYL85802.1"/>
    </source>
</evidence>
<feature type="domain" description="Apea-like HEPN" evidence="1">
    <location>
        <begin position="317"/>
        <end position="446"/>
    </location>
</feature>
<organism evidence="3 4">
    <name type="scientific">Bradyrhizobium cytisi</name>
    <dbReference type="NCBI Taxonomy" id="515489"/>
    <lineage>
        <taxon>Bacteria</taxon>
        <taxon>Pseudomonadati</taxon>
        <taxon>Pseudomonadota</taxon>
        <taxon>Alphaproteobacteria</taxon>
        <taxon>Hyphomicrobiales</taxon>
        <taxon>Nitrobacteraceae</taxon>
        <taxon>Bradyrhizobium</taxon>
    </lineage>
</organism>
<evidence type="ECO:0000259" key="1">
    <source>
        <dbReference type="Pfam" id="PF18739"/>
    </source>
</evidence>
<feature type="domain" description="ApeA N-terminal" evidence="2">
    <location>
        <begin position="7"/>
        <end position="286"/>
    </location>
</feature>
<gene>
    <name evidence="3" type="ORF">FXB38_09660</name>
</gene>
<dbReference type="AlphaFoldDB" id="A0A5S4WYN6"/>
<dbReference type="EMBL" id="VSSR01000016">
    <property type="protein sequence ID" value="TYL85802.1"/>
    <property type="molecule type" value="Genomic_DNA"/>
</dbReference>
<dbReference type="InterPro" id="IPR041223">
    <property type="entry name" value="ApeA_NTD"/>
</dbReference>
<dbReference type="Proteomes" id="UP000324853">
    <property type="component" value="Unassembled WGS sequence"/>
</dbReference>
<dbReference type="OrthoDB" id="8439908at2"/>
<evidence type="ECO:0000313" key="4">
    <source>
        <dbReference type="Proteomes" id="UP000324853"/>
    </source>
</evidence>
<protein>
    <submittedName>
        <fullName evidence="3">Uncharacterized protein</fullName>
    </submittedName>
</protein>